<gene>
    <name evidence="2" type="ORF">QQS21_012806</name>
</gene>
<reference evidence="2" key="1">
    <citation type="submission" date="2023-06" db="EMBL/GenBank/DDBJ databases">
        <title>Conoideocrella luteorostrata (Hypocreales: Clavicipitaceae), a potential biocontrol fungus for elongate hemlock scale in United States Christmas tree production areas.</title>
        <authorList>
            <person name="Barrett H."/>
            <person name="Lovett B."/>
            <person name="Macias A.M."/>
            <person name="Stajich J.E."/>
            <person name="Kasson M.T."/>
        </authorList>
    </citation>
    <scope>NUCLEOTIDE SEQUENCE</scope>
    <source>
        <strain evidence="2">ARSEF 14590</strain>
    </source>
</reference>
<keyword evidence="3" id="KW-1185">Reference proteome</keyword>
<evidence type="ECO:0000313" key="2">
    <source>
        <dbReference type="EMBL" id="KAK2589517.1"/>
    </source>
</evidence>
<accession>A0AAJ0CBM2</accession>
<comment type="caution">
    <text evidence="2">The sequence shown here is derived from an EMBL/GenBank/DDBJ whole genome shotgun (WGS) entry which is preliminary data.</text>
</comment>
<sequence>YLDPEAANRPEFIEPIEPSPGIIDPDAASIVDLDAEQFKRLEFLNNNYQVLARYKQILKAPNRTKMQTWITSWQLACQDAQSIGLPDVQGIRPTLDFLASVATIAPSFSDYWNNRIRDKSTANKPGWEDKIPTSQKIGDLFEQHFQSQKTTESKGGAFSATFQGKDASQQGQHPSQSSNPSNSSSTESNRKQPPKCLCGQKHWY</sequence>
<protein>
    <submittedName>
        <fullName evidence="2">Uncharacterized protein</fullName>
    </submittedName>
</protein>
<dbReference type="EMBL" id="JASWJB010000647">
    <property type="protein sequence ID" value="KAK2589517.1"/>
    <property type="molecule type" value="Genomic_DNA"/>
</dbReference>
<dbReference type="Proteomes" id="UP001251528">
    <property type="component" value="Unassembled WGS sequence"/>
</dbReference>
<name>A0AAJ0CBM2_9HYPO</name>
<proteinExistence type="predicted"/>
<feature type="region of interest" description="Disordered" evidence="1">
    <location>
        <begin position="146"/>
        <end position="204"/>
    </location>
</feature>
<feature type="non-terminal residue" evidence="2">
    <location>
        <position position="1"/>
    </location>
</feature>
<evidence type="ECO:0000313" key="3">
    <source>
        <dbReference type="Proteomes" id="UP001251528"/>
    </source>
</evidence>
<evidence type="ECO:0000256" key="1">
    <source>
        <dbReference type="SAM" id="MobiDB-lite"/>
    </source>
</evidence>
<organism evidence="2 3">
    <name type="scientific">Conoideocrella luteorostrata</name>
    <dbReference type="NCBI Taxonomy" id="1105319"/>
    <lineage>
        <taxon>Eukaryota</taxon>
        <taxon>Fungi</taxon>
        <taxon>Dikarya</taxon>
        <taxon>Ascomycota</taxon>
        <taxon>Pezizomycotina</taxon>
        <taxon>Sordariomycetes</taxon>
        <taxon>Hypocreomycetidae</taxon>
        <taxon>Hypocreales</taxon>
        <taxon>Clavicipitaceae</taxon>
        <taxon>Conoideocrella</taxon>
    </lineage>
</organism>
<feature type="compositionally biased region" description="Low complexity" evidence="1">
    <location>
        <begin position="168"/>
        <end position="185"/>
    </location>
</feature>
<dbReference type="AlphaFoldDB" id="A0AAJ0CBM2"/>